<dbReference type="AlphaFoldDB" id="A0AAN7UFA4"/>
<sequence length="427" mass="46038">MIRFAIVKMSKVDVPRWPSASTDTRRLAEPIVFPFSKRTAPNRFLKAATSEHLAIFDPVNLEKRGIPSPELVHFYSVFGKGGWGQILTGNIQISYTDLEGPGNAIIPPDAEFSGPRFEAFAALAAAGKSNGSLIVGQVSHPGRQAPEALQPHPISASAVQLVTPGNGPFGVPRVANKQDLDNVIESFAHAAEYLERAGFDGIELHGAHGYLLAQFLSQVTNQRTDEYGGSLENRMRLVLEVAAAVKKRVSESFILGIKVNSVEFQEKGFTSEEAVVLCQALEKAGFDYVETSGGTYEDFAFEHKKDSTKKRENYFVEFAERIRKAVTQTKVYTTGGLRTVGGMNSTLEGVDGIGIGRAGIYEPSFAGDILSGKITGAKQPAVSELDFPSQLGLASYVANLVGRGEDLPDVTDPGVTEGIFAKLAKQQ</sequence>
<dbReference type="GO" id="GO:0016491">
    <property type="term" value="F:oxidoreductase activity"/>
    <property type="evidence" value="ECO:0007669"/>
    <property type="project" value="UniProtKB-KW"/>
</dbReference>
<evidence type="ECO:0000313" key="7">
    <source>
        <dbReference type="Proteomes" id="UP001305414"/>
    </source>
</evidence>
<comment type="caution">
    <text evidence="6">The sequence shown here is derived from an EMBL/GenBank/DDBJ whole genome shotgun (WGS) entry which is preliminary data.</text>
</comment>
<proteinExistence type="inferred from homology"/>
<dbReference type="EMBL" id="JAWHQM010000005">
    <property type="protein sequence ID" value="KAK5627183.1"/>
    <property type="molecule type" value="Genomic_DNA"/>
</dbReference>
<dbReference type="InterPro" id="IPR013785">
    <property type="entry name" value="Aldolase_TIM"/>
</dbReference>
<comment type="similarity">
    <text evidence="1">Belongs to the NADH:flavin oxidoreductase/NADH oxidase family.</text>
</comment>
<dbReference type="PANTHER" id="PTHR43656:SF5">
    <property type="entry name" value="NADH:FLAVIN OXIDOREDUCTASE_NADH OXIDASE N-TERMINAL DOMAIN-CONTAINING PROTEIN"/>
    <property type="match status" value="1"/>
</dbReference>
<dbReference type="Pfam" id="PF00724">
    <property type="entry name" value="Oxidored_FMN"/>
    <property type="match status" value="1"/>
</dbReference>
<evidence type="ECO:0000259" key="5">
    <source>
        <dbReference type="Pfam" id="PF00724"/>
    </source>
</evidence>
<evidence type="ECO:0000256" key="4">
    <source>
        <dbReference type="ARBA" id="ARBA00023002"/>
    </source>
</evidence>
<keyword evidence="4" id="KW-0560">Oxidoreductase</keyword>
<dbReference type="CDD" id="cd04733">
    <property type="entry name" value="OYE_like_2_FMN"/>
    <property type="match status" value="1"/>
</dbReference>
<dbReference type="InterPro" id="IPR051799">
    <property type="entry name" value="NADH_flavin_oxidoreductase"/>
</dbReference>
<feature type="domain" description="NADH:flavin oxidoreductase/NADH oxidase N-terminal" evidence="5">
    <location>
        <begin position="63"/>
        <end position="369"/>
    </location>
</feature>
<keyword evidence="2" id="KW-0285">Flavoprotein</keyword>
<keyword evidence="7" id="KW-1185">Reference proteome</keyword>
<dbReference type="PANTHER" id="PTHR43656">
    <property type="entry name" value="BINDING OXIDOREDUCTASE, PUTATIVE (AFU_ORTHOLOGUE AFUA_2G08260)-RELATED"/>
    <property type="match status" value="1"/>
</dbReference>
<dbReference type="SUPFAM" id="SSF51395">
    <property type="entry name" value="FMN-linked oxidoreductases"/>
    <property type="match status" value="1"/>
</dbReference>
<keyword evidence="3" id="KW-0288">FMN</keyword>
<dbReference type="InterPro" id="IPR001155">
    <property type="entry name" value="OxRdtase_FMN_N"/>
</dbReference>
<dbReference type="Gene3D" id="3.20.20.70">
    <property type="entry name" value="Aldolase class I"/>
    <property type="match status" value="1"/>
</dbReference>
<organism evidence="6 7">
    <name type="scientific">Xylaria bambusicola</name>
    <dbReference type="NCBI Taxonomy" id="326684"/>
    <lineage>
        <taxon>Eukaryota</taxon>
        <taxon>Fungi</taxon>
        <taxon>Dikarya</taxon>
        <taxon>Ascomycota</taxon>
        <taxon>Pezizomycotina</taxon>
        <taxon>Sordariomycetes</taxon>
        <taxon>Xylariomycetidae</taxon>
        <taxon>Xylariales</taxon>
        <taxon>Xylariaceae</taxon>
        <taxon>Xylaria</taxon>
    </lineage>
</organism>
<accession>A0AAN7UFA4</accession>
<dbReference type="Proteomes" id="UP001305414">
    <property type="component" value="Unassembled WGS sequence"/>
</dbReference>
<gene>
    <name evidence="6" type="ORF">RRF57_002898</name>
</gene>
<evidence type="ECO:0000313" key="6">
    <source>
        <dbReference type="EMBL" id="KAK5627183.1"/>
    </source>
</evidence>
<evidence type="ECO:0000256" key="3">
    <source>
        <dbReference type="ARBA" id="ARBA00022643"/>
    </source>
</evidence>
<dbReference type="GO" id="GO:0010181">
    <property type="term" value="F:FMN binding"/>
    <property type="evidence" value="ECO:0007669"/>
    <property type="project" value="InterPro"/>
</dbReference>
<evidence type="ECO:0000256" key="2">
    <source>
        <dbReference type="ARBA" id="ARBA00022630"/>
    </source>
</evidence>
<reference evidence="6 7" key="1">
    <citation type="submission" date="2023-10" db="EMBL/GenBank/DDBJ databases">
        <title>Draft genome sequence of Xylaria bambusicola isolate GMP-LS, the root and basal stem rot pathogen of sugarcane in Indonesia.</title>
        <authorList>
            <person name="Selvaraj P."/>
            <person name="Muralishankar V."/>
            <person name="Muruganantham S."/>
            <person name="Sp S."/>
            <person name="Haryani S."/>
            <person name="Lau K.J.X."/>
            <person name="Naqvi N.I."/>
        </authorList>
    </citation>
    <scope>NUCLEOTIDE SEQUENCE [LARGE SCALE GENOMIC DNA]</scope>
    <source>
        <strain evidence="6">GMP-LS</strain>
    </source>
</reference>
<name>A0AAN7UFA4_9PEZI</name>
<protein>
    <recommendedName>
        <fullName evidence="5">NADH:flavin oxidoreductase/NADH oxidase N-terminal domain-containing protein</fullName>
    </recommendedName>
</protein>
<evidence type="ECO:0000256" key="1">
    <source>
        <dbReference type="ARBA" id="ARBA00005979"/>
    </source>
</evidence>